<dbReference type="PANTHER" id="PTHR23511:SF34">
    <property type="entry name" value="SYNAPTIC VESICLE GLYCOPROTEIN 2"/>
    <property type="match status" value="1"/>
</dbReference>
<dbReference type="AlphaFoldDB" id="A0A6J6PS31"/>
<dbReference type="InterPro" id="IPR005828">
    <property type="entry name" value="MFS_sugar_transport-like"/>
</dbReference>
<dbReference type="GO" id="GO:0022857">
    <property type="term" value="F:transmembrane transporter activity"/>
    <property type="evidence" value="ECO:0007669"/>
    <property type="project" value="InterPro"/>
</dbReference>
<evidence type="ECO:0000259" key="8">
    <source>
        <dbReference type="PROSITE" id="PS50850"/>
    </source>
</evidence>
<organism evidence="9">
    <name type="scientific">freshwater metagenome</name>
    <dbReference type="NCBI Taxonomy" id="449393"/>
    <lineage>
        <taxon>unclassified sequences</taxon>
        <taxon>metagenomes</taxon>
        <taxon>ecological metagenomes</taxon>
    </lineage>
</organism>
<feature type="transmembrane region" description="Helical" evidence="7">
    <location>
        <begin position="122"/>
        <end position="140"/>
    </location>
</feature>
<evidence type="ECO:0000256" key="4">
    <source>
        <dbReference type="ARBA" id="ARBA00022989"/>
    </source>
</evidence>
<keyword evidence="5 7" id="KW-0472">Membrane</keyword>
<reference evidence="9" key="1">
    <citation type="submission" date="2020-05" db="EMBL/GenBank/DDBJ databases">
        <authorList>
            <person name="Chiriac C."/>
            <person name="Salcher M."/>
            <person name="Ghai R."/>
            <person name="Kavagutti S V."/>
        </authorList>
    </citation>
    <scope>NUCLEOTIDE SEQUENCE</scope>
</reference>
<feature type="transmembrane region" description="Helical" evidence="7">
    <location>
        <begin position="454"/>
        <end position="473"/>
    </location>
</feature>
<dbReference type="SUPFAM" id="SSF103473">
    <property type="entry name" value="MFS general substrate transporter"/>
    <property type="match status" value="1"/>
</dbReference>
<evidence type="ECO:0000256" key="1">
    <source>
        <dbReference type="ARBA" id="ARBA00004141"/>
    </source>
</evidence>
<feature type="transmembrane region" description="Helical" evidence="7">
    <location>
        <begin position="179"/>
        <end position="204"/>
    </location>
</feature>
<proteinExistence type="predicted"/>
<dbReference type="EMBL" id="CAEZXR010000083">
    <property type="protein sequence ID" value="CAB4699833.1"/>
    <property type="molecule type" value="Genomic_DNA"/>
</dbReference>
<feature type="transmembrane region" description="Helical" evidence="7">
    <location>
        <begin position="427"/>
        <end position="448"/>
    </location>
</feature>
<dbReference type="InterPro" id="IPR036259">
    <property type="entry name" value="MFS_trans_sf"/>
</dbReference>
<dbReference type="PROSITE" id="PS50850">
    <property type="entry name" value="MFS"/>
    <property type="match status" value="1"/>
</dbReference>
<evidence type="ECO:0000313" key="9">
    <source>
        <dbReference type="EMBL" id="CAB4699833.1"/>
    </source>
</evidence>
<dbReference type="Gene3D" id="1.20.1250.20">
    <property type="entry name" value="MFS general substrate transporter like domains"/>
    <property type="match status" value="1"/>
</dbReference>
<dbReference type="InterPro" id="IPR020846">
    <property type="entry name" value="MFS_dom"/>
</dbReference>
<name>A0A6J6PS31_9ZZZZ</name>
<sequence length="501" mass="52259">MTSLLNTRSASTSTASTHVPTTDVGPDPEPRSRPGGGVIADTLDRVGFTRAQRLVLMLILAGMFFDTLEQNSVGAMGANLKGALGISDIQLTAINTATVVGGLVGRLLGGWLADRYGRRTSLGLNLLLYTLGGLISAVAFNYETLLASRFLVGIGLGGEFTIGITMLSEMVSTKRRGSLVAVLNIGSGGVGNFLSYGLFFLLLGPLAPALGGDDQVWRWTFLLLALPALLIVFYRRLLPETPRFLLSKGRIDEANQSLAILTSDSLRPGAGSAPTGPLTDSDIPARQLASSPKAVFSRAVLPRTLTLGAASWMAFGAQVTLNFLMPTLLVERGYSISESLLFTMIMNVGSLLGACAAALLAGKVGRRHVVGGAGALGCLTAASFAAFADSTALILILGATFQFFTMITNTTLACWSPELYPTSIRATGTSIVNGIGNIAGAVMPFAAVALFHTYGLAGVFGMVAVMYALLVVASRFAPETQACTLEEINEEALPVALPTAA</sequence>
<gene>
    <name evidence="9" type="ORF">UFOPK2579_00881</name>
</gene>
<protein>
    <submittedName>
        <fullName evidence="9">Unannotated protein</fullName>
    </submittedName>
</protein>
<evidence type="ECO:0000256" key="7">
    <source>
        <dbReference type="SAM" id="Phobius"/>
    </source>
</evidence>
<feature type="transmembrane region" description="Helical" evidence="7">
    <location>
        <begin position="369"/>
        <end position="387"/>
    </location>
</feature>
<feature type="transmembrane region" description="Helical" evidence="7">
    <location>
        <begin position="341"/>
        <end position="362"/>
    </location>
</feature>
<evidence type="ECO:0000256" key="5">
    <source>
        <dbReference type="ARBA" id="ARBA00023136"/>
    </source>
</evidence>
<feature type="region of interest" description="Disordered" evidence="6">
    <location>
        <begin position="1"/>
        <end position="38"/>
    </location>
</feature>
<feature type="domain" description="Major facilitator superfamily (MFS) profile" evidence="8">
    <location>
        <begin position="55"/>
        <end position="482"/>
    </location>
</feature>
<dbReference type="PANTHER" id="PTHR23511">
    <property type="entry name" value="SYNAPTIC VESICLE GLYCOPROTEIN 2"/>
    <property type="match status" value="1"/>
</dbReference>
<evidence type="ECO:0000256" key="6">
    <source>
        <dbReference type="SAM" id="MobiDB-lite"/>
    </source>
</evidence>
<dbReference type="Pfam" id="PF00083">
    <property type="entry name" value="Sugar_tr"/>
    <property type="match status" value="1"/>
</dbReference>
<evidence type="ECO:0000256" key="2">
    <source>
        <dbReference type="ARBA" id="ARBA00022448"/>
    </source>
</evidence>
<accession>A0A6J6PS31</accession>
<feature type="transmembrane region" description="Helical" evidence="7">
    <location>
        <begin position="146"/>
        <end position="167"/>
    </location>
</feature>
<keyword evidence="2" id="KW-0813">Transport</keyword>
<dbReference type="GO" id="GO:0016020">
    <property type="term" value="C:membrane"/>
    <property type="evidence" value="ECO:0007669"/>
    <property type="project" value="UniProtKB-SubCell"/>
</dbReference>
<keyword evidence="3 7" id="KW-0812">Transmembrane</keyword>
<evidence type="ECO:0000256" key="3">
    <source>
        <dbReference type="ARBA" id="ARBA00022692"/>
    </source>
</evidence>
<comment type="subcellular location">
    <subcellularLocation>
        <location evidence="1">Membrane</location>
        <topology evidence="1">Multi-pass membrane protein</topology>
    </subcellularLocation>
</comment>
<feature type="compositionally biased region" description="Low complexity" evidence="6">
    <location>
        <begin position="1"/>
        <end position="17"/>
    </location>
</feature>
<feature type="transmembrane region" description="Helical" evidence="7">
    <location>
        <begin position="393"/>
        <end position="415"/>
    </location>
</feature>
<feature type="transmembrane region" description="Helical" evidence="7">
    <location>
        <begin position="300"/>
        <end position="321"/>
    </location>
</feature>
<keyword evidence="4 7" id="KW-1133">Transmembrane helix</keyword>
<feature type="transmembrane region" description="Helical" evidence="7">
    <location>
        <begin position="216"/>
        <end position="234"/>
    </location>
</feature>